<evidence type="ECO:0000259" key="1">
    <source>
        <dbReference type="Pfam" id="PF09413"/>
    </source>
</evidence>
<dbReference type="AlphaFoldDB" id="A0A0R3N3M6"/>
<dbReference type="STRING" id="722472.SAMN05444321_4092"/>
<dbReference type="SUPFAM" id="SSF54913">
    <property type="entry name" value="GlnB-like"/>
    <property type="match status" value="1"/>
</dbReference>
<feature type="domain" description="DUF2007" evidence="1">
    <location>
        <begin position="1"/>
        <end position="66"/>
    </location>
</feature>
<dbReference type="Gene3D" id="3.30.70.790">
    <property type="entry name" value="UreE, C-terminal domain"/>
    <property type="match status" value="1"/>
</dbReference>
<proteinExistence type="predicted"/>
<sequence length="75" mass="8226">MRELVRTNDIVLVSAVGALLDGANIHHLVLDQNMSVIEGSLGILPRRILVHEDDNLAARRLLAEAGLAHELRPDE</sequence>
<dbReference type="EMBL" id="LLYB01000043">
    <property type="protein sequence ID" value="KRR26737.1"/>
    <property type="molecule type" value="Genomic_DNA"/>
</dbReference>
<dbReference type="Pfam" id="PF09413">
    <property type="entry name" value="DUF2007"/>
    <property type="match status" value="1"/>
</dbReference>
<dbReference type="InterPro" id="IPR011322">
    <property type="entry name" value="N-reg_PII-like_a/b"/>
</dbReference>
<evidence type="ECO:0000313" key="3">
    <source>
        <dbReference type="Proteomes" id="UP000051660"/>
    </source>
</evidence>
<comment type="caution">
    <text evidence="2">The sequence shown here is derived from an EMBL/GenBank/DDBJ whole genome shotgun (WGS) entry which is preliminary data.</text>
</comment>
<reference evidence="2 3" key="1">
    <citation type="submission" date="2014-03" db="EMBL/GenBank/DDBJ databases">
        <title>Bradyrhizobium valentinum sp. nov., isolated from effective nodules of Lupinus mariae-josephae, a lupine endemic of basic-lime soils in Eastern Spain.</title>
        <authorList>
            <person name="Duran D."/>
            <person name="Rey L."/>
            <person name="Navarro A."/>
            <person name="Busquets A."/>
            <person name="Imperial J."/>
            <person name="Ruiz-Argueso T."/>
        </authorList>
    </citation>
    <scope>NUCLEOTIDE SEQUENCE [LARGE SCALE GENOMIC DNA]</scope>
    <source>
        <strain evidence="2 3">CCBAU 23086</strain>
    </source>
</reference>
<dbReference type="InterPro" id="IPR018551">
    <property type="entry name" value="DUF2007"/>
</dbReference>
<dbReference type="RefSeq" id="WP_057856823.1">
    <property type="nucleotide sequence ID" value="NZ_LLYB01000043.1"/>
</dbReference>
<gene>
    <name evidence="2" type="ORF">CQ14_20310</name>
</gene>
<accession>A0A0R3N3M6</accession>
<dbReference type="OrthoDB" id="5297170at2"/>
<dbReference type="Proteomes" id="UP000051660">
    <property type="component" value="Unassembled WGS sequence"/>
</dbReference>
<protein>
    <recommendedName>
        <fullName evidence="1">DUF2007 domain-containing protein</fullName>
    </recommendedName>
</protein>
<evidence type="ECO:0000313" key="2">
    <source>
        <dbReference type="EMBL" id="KRR26737.1"/>
    </source>
</evidence>
<organism evidence="2 3">
    <name type="scientific">Bradyrhizobium lablabi</name>
    <dbReference type="NCBI Taxonomy" id="722472"/>
    <lineage>
        <taxon>Bacteria</taxon>
        <taxon>Pseudomonadati</taxon>
        <taxon>Pseudomonadota</taxon>
        <taxon>Alphaproteobacteria</taxon>
        <taxon>Hyphomicrobiales</taxon>
        <taxon>Nitrobacteraceae</taxon>
        <taxon>Bradyrhizobium</taxon>
    </lineage>
</organism>
<name>A0A0R3N3M6_9BRAD</name>